<evidence type="ECO:0000313" key="2">
    <source>
        <dbReference type="EMBL" id="CDQ74447.1"/>
    </source>
</evidence>
<dbReference type="PANTHER" id="PTHR10336">
    <property type="entry name" value="PHOSPHOINOSITIDE-SPECIFIC PHOSPHOLIPASE C FAMILY PROTEIN"/>
    <property type="match status" value="1"/>
</dbReference>
<proteinExistence type="predicted"/>
<dbReference type="InterPro" id="IPR001192">
    <property type="entry name" value="PI-PLC_fam"/>
</dbReference>
<gene>
    <name evidence="2" type="ORF">GSONMT00036925001</name>
</gene>
<dbReference type="InterPro" id="IPR017946">
    <property type="entry name" value="PLC-like_Pdiesterase_TIM-brl"/>
</dbReference>
<dbReference type="Pfam" id="PF00387">
    <property type="entry name" value="PI-PLC-Y"/>
    <property type="match status" value="1"/>
</dbReference>
<protein>
    <recommendedName>
        <fullName evidence="1">PI-PLC Y-box domain-containing protein</fullName>
    </recommendedName>
</protein>
<dbReference type="GO" id="GO:0048015">
    <property type="term" value="P:phosphatidylinositol-mediated signaling"/>
    <property type="evidence" value="ECO:0007669"/>
    <property type="project" value="TreeGrafter"/>
</dbReference>
<dbReference type="SUPFAM" id="SSF51695">
    <property type="entry name" value="PLC-like phosphodiesterases"/>
    <property type="match status" value="1"/>
</dbReference>
<name>A0A060X5C4_ONCMY</name>
<dbReference type="GO" id="GO:0004435">
    <property type="term" value="F:phosphatidylinositol-4,5-bisphosphate phospholipase C activity"/>
    <property type="evidence" value="ECO:0007669"/>
    <property type="project" value="InterPro"/>
</dbReference>
<dbReference type="AlphaFoldDB" id="A0A060X5C4"/>
<dbReference type="PaxDb" id="8022-A0A060X5C4"/>
<evidence type="ECO:0000313" key="3">
    <source>
        <dbReference type="Proteomes" id="UP000193380"/>
    </source>
</evidence>
<dbReference type="Proteomes" id="UP000193380">
    <property type="component" value="Unassembled WGS sequence"/>
</dbReference>
<organism evidence="2 3">
    <name type="scientific">Oncorhynchus mykiss</name>
    <name type="common">Rainbow trout</name>
    <name type="synonym">Salmo gairdneri</name>
    <dbReference type="NCBI Taxonomy" id="8022"/>
    <lineage>
        <taxon>Eukaryota</taxon>
        <taxon>Metazoa</taxon>
        <taxon>Chordata</taxon>
        <taxon>Craniata</taxon>
        <taxon>Vertebrata</taxon>
        <taxon>Euteleostomi</taxon>
        <taxon>Actinopterygii</taxon>
        <taxon>Neopterygii</taxon>
        <taxon>Teleostei</taxon>
        <taxon>Protacanthopterygii</taxon>
        <taxon>Salmoniformes</taxon>
        <taxon>Salmonidae</taxon>
        <taxon>Salmoninae</taxon>
        <taxon>Oncorhynchus</taxon>
    </lineage>
</organism>
<dbReference type="Gene3D" id="3.20.20.190">
    <property type="entry name" value="Phosphatidylinositol (PI) phosphodiesterase"/>
    <property type="match status" value="1"/>
</dbReference>
<dbReference type="InterPro" id="IPR001711">
    <property type="entry name" value="PLipase_C_Pinositol-sp_Y"/>
</dbReference>
<evidence type="ECO:0000259" key="1">
    <source>
        <dbReference type="PROSITE" id="PS50008"/>
    </source>
</evidence>
<dbReference type="EMBL" id="FR904974">
    <property type="protein sequence ID" value="CDQ74447.1"/>
    <property type="molecule type" value="Genomic_DNA"/>
</dbReference>
<dbReference type="GO" id="GO:0051209">
    <property type="term" value="P:release of sequestered calcium ion into cytosol"/>
    <property type="evidence" value="ECO:0007669"/>
    <property type="project" value="TreeGrafter"/>
</dbReference>
<dbReference type="GO" id="GO:0046488">
    <property type="term" value="P:phosphatidylinositol metabolic process"/>
    <property type="evidence" value="ECO:0007669"/>
    <property type="project" value="TreeGrafter"/>
</dbReference>
<feature type="domain" description="PI-PLC Y-box" evidence="1">
    <location>
        <begin position="4"/>
        <end position="43"/>
    </location>
</feature>
<accession>A0A060X5C4</accession>
<dbReference type="PROSITE" id="PS50008">
    <property type="entry name" value="PIPLC_Y_DOMAIN"/>
    <property type="match status" value="1"/>
</dbReference>
<dbReference type="STRING" id="8022.A0A060X5C4"/>
<reference evidence="2" key="1">
    <citation type="journal article" date="2014" name="Nat. Commun.">
        <title>The rainbow trout genome provides novel insights into evolution after whole-genome duplication in vertebrates.</title>
        <authorList>
            <person name="Berthelot C."/>
            <person name="Brunet F."/>
            <person name="Chalopin D."/>
            <person name="Juanchich A."/>
            <person name="Bernard M."/>
            <person name="Noel B."/>
            <person name="Bento P."/>
            <person name="Da Silva C."/>
            <person name="Labadie K."/>
            <person name="Alberti A."/>
            <person name="Aury J.M."/>
            <person name="Louis A."/>
            <person name="Dehais P."/>
            <person name="Bardou P."/>
            <person name="Montfort J."/>
            <person name="Klopp C."/>
            <person name="Cabau C."/>
            <person name="Gaspin C."/>
            <person name="Thorgaard G.H."/>
            <person name="Boussaha M."/>
            <person name="Quillet E."/>
            <person name="Guyomard R."/>
            <person name="Galiana D."/>
            <person name="Bobe J."/>
            <person name="Volff J.N."/>
            <person name="Genet C."/>
            <person name="Wincker P."/>
            <person name="Jaillon O."/>
            <person name="Roest Crollius H."/>
            <person name="Guiguen Y."/>
        </authorList>
    </citation>
    <scope>NUCLEOTIDE SEQUENCE [LARGE SCALE GENOMIC DNA]</scope>
</reference>
<dbReference type="GO" id="GO:0010634">
    <property type="term" value="P:positive regulation of epithelial cell migration"/>
    <property type="evidence" value="ECO:0007669"/>
    <property type="project" value="TreeGrafter"/>
</dbReference>
<sequence length="68" mass="7788">MLLCGSQLVALNFQTPDKPMQMNHALFMLNGRSGYVPQPPIMRDDNFDRHTLGGLESVILQIEFWPAW</sequence>
<dbReference type="SMART" id="SM00149">
    <property type="entry name" value="PLCYc"/>
    <property type="match status" value="1"/>
</dbReference>
<dbReference type="PANTHER" id="PTHR10336:SF173">
    <property type="entry name" value="1-PHOSPHATIDYLINOSITOL 4,5-BISPHOSPHATE PHOSPHODIESTERASE GAMMA-1"/>
    <property type="match status" value="1"/>
</dbReference>
<reference evidence="2" key="2">
    <citation type="submission" date="2014-03" db="EMBL/GenBank/DDBJ databases">
        <authorList>
            <person name="Genoscope - CEA"/>
        </authorList>
    </citation>
    <scope>NUCLEOTIDE SEQUENCE</scope>
</reference>
<dbReference type="GO" id="GO:0032587">
    <property type="term" value="C:ruffle membrane"/>
    <property type="evidence" value="ECO:0007669"/>
    <property type="project" value="TreeGrafter"/>
</dbReference>